<dbReference type="SUPFAM" id="SSF101898">
    <property type="entry name" value="NHL repeat"/>
    <property type="match status" value="1"/>
</dbReference>
<protein>
    <submittedName>
        <fullName evidence="1">Uncharacterized protein</fullName>
    </submittedName>
</protein>
<name>A0A2S9YLP8_9BACT</name>
<evidence type="ECO:0000313" key="2">
    <source>
        <dbReference type="Proteomes" id="UP000238823"/>
    </source>
</evidence>
<dbReference type="AlphaFoldDB" id="A0A2S9YLP8"/>
<sequence>MERSPASDIRGPDNRRAARDLADAGPTGAWALGVNASARGRLLRYDLDGNLEATTAVESEAGEDVTVYAIESTPGGVWLAGSLGEDAWVGLYDPVGDSVRDVLLEDHLGYRDQVYAIARHQDEVAVAAIVSTSPNHDEDIMLLASTDVLVVHFDLQGHELRRTLVGPSPDPEYVRGATEIVADGVGNWFVGGNTTPHDVAAFSTGWVVPVQAPPPWSWSTDKAQFDTIGDLLADVEGVLIAGNRTATDTSGALIGQGWISSLAADATIRWTFDRADGAIHDYRHFAHEVLTRDIEGRVRTAGVYYEPAGASVLRSCLVAE</sequence>
<evidence type="ECO:0000313" key="1">
    <source>
        <dbReference type="EMBL" id="PRQ05966.1"/>
    </source>
</evidence>
<proteinExistence type="predicted"/>
<dbReference type="RefSeq" id="WP_106091259.1">
    <property type="nucleotide sequence ID" value="NZ_PVNL01000087.1"/>
</dbReference>
<accession>A0A2S9YLP8</accession>
<organism evidence="1 2">
    <name type="scientific">Enhygromyxa salina</name>
    <dbReference type="NCBI Taxonomy" id="215803"/>
    <lineage>
        <taxon>Bacteria</taxon>
        <taxon>Pseudomonadati</taxon>
        <taxon>Myxococcota</taxon>
        <taxon>Polyangia</taxon>
        <taxon>Nannocystales</taxon>
        <taxon>Nannocystaceae</taxon>
        <taxon>Enhygromyxa</taxon>
    </lineage>
</organism>
<dbReference type="Proteomes" id="UP000238823">
    <property type="component" value="Unassembled WGS sequence"/>
</dbReference>
<comment type="caution">
    <text evidence="1">The sequence shown here is derived from an EMBL/GenBank/DDBJ whole genome shotgun (WGS) entry which is preliminary data.</text>
</comment>
<dbReference type="EMBL" id="PVNL01000087">
    <property type="protein sequence ID" value="PRQ05966.1"/>
    <property type="molecule type" value="Genomic_DNA"/>
</dbReference>
<gene>
    <name evidence="1" type="ORF">ENSA7_43270</name>
</gene>
<reference evidence="1 2" key="1">
    <citation type="submission" date="2018-03" db="EMBL/GenBank/DDBJ databases">
        <title>Draft Genome Sequences of the Obligatory Marine Myxobacteria Enhygromyxa salina SWB007.</title>
        <authorList>
            <person name="Poehlein A."/>
            <person name="Moghaddam J.A."/>
            <person name="Harms H."/>
            <person name="Alanjari M."/>
            <person name="Koenig G.M."/>
            <person name="Daniel R."/>
            <person name="Schaeberle T.F."/>
        </authorList>
    </citation>
    <scope>NUCLEOTIDE SEQUENCE [LARGE SCALE GENOMIC DNA]</scope>
    <source>
        <strain evidence="1 2">SWB007</strain>
    </source>
</reference>